<reference evidence="2 3" key="1">
    <citation type="journal article" date="2022" name="Nat. Plants">
        <title>Genomes of leafy and leafless Platanthera orchids illuminate the evolution of mycoheterotrophy.</title>
        <authorList>
            <person name="Li M.H."/>
            <person name="Liu K.W."/>
            <person name="Li Z."/>
            <person name="Lu H.C."/>
            <person name="Ye Q.L."/>
            <person name="Zhang D."/>
            <person name="Wang J.Y."/>
            <person name="Li Y.F."/>
            <person name="Zhong Z.M."/>
            <person name="Liu X."/>
            <person name="Yu X."/>
            <person name="Liu D.K."/>
            <person name="Tu X.D."/>
            <person name="Liu B."/>
            <person name="Hao Y."/>
            <person name="Liao X.Y."/>
            <person name="Jiang Y.T."/>
            <person name="Sun W.H."/>
            <person name="Chen J."/>
            <person name="Chen Y.Q."/>
            <person name="Ai Y."/>
            <person name="Zhai J.W."/>
            <person name="Wu S.S."/>
            <person name="Zhou Z."/>
            <person name="Hsiao Y.Y."/>
            <person name="Wu W.L."/>
            <person name="Chen Y.Y."/>
            <person name="Lin Y.F."/>
            <person name="Hsu J.L."/>
            <person name="Li C.Y."/>
            <person name="Wang Z.W."/>
            <person name="Zhao X."/>
            <person name="Zhong W.Y."/>
            <person name="Ma X.K."/>
            <person name="Ma L."/>
            <person name="Huang J."/>
            <person name="Chen G.Z."/>
            <person name="Huang M.Z."/>
            <person name="Huang L."/>
            <person name="Peng D.H."/>
            <person name="Luo Y.B."/>
            <person name="Zou S.Q."/>
            <person name="Chen S.P."/>
            <person name="Lan S."/>
            <person name="Tsai W.C."/>
            <person name="Van de Peer Y."/>
            <person name="Liu Z.J."/>
        </authorList>
    </citation>
    <scope>NUCLEOTIDE SEQUENCE [LARGE SCALE GENOMIC DNA]</scope>
    <source>
        <strain evidence="2">Lor287</strain>
    </source>
</reference>
<sequence>MKCHAADMMNTASMRFPFGSTVRDSGGCQRCGQQGFLTDCNCGRPSTVALANYTVWRWSMCQPNPQPPIYMHFALRALYHLKISAGIKFSVERAMSIVADSINPSFALLKAAFLAMEPANCFMALARQTGGGSLTEDVQNFILELCVQNFVLNDTSGNHTHVRNFLKKVIYAVELVRDTVVEGLYEQFAKMSFPQLLHEGQPVAVAFTIKCPFTKHFDSMLEEAAAEFYPNIRFVRAGEPRAGPRQLGRRASREPARIRQAGGQAEKSRPASTRQAGEPAGTRTSARLRGRRVAGAGAYPPRGLASWLELSYVYETHFGLRIVKQKGGVTHWLRRESALRSSRCAVGPPCCIRGSFSNPKSPVE</sequence>
<dbReference type="Proteomes" id="UP001418222">
    <property type="component" value="Unassembled WGS sequence"/>
</dbReference>
<evidence type="ECO:0000313" key="2">
    <source>
        <dbReference type="EMBL" id="KAK8954698.1"/>
    </source>
</evidence>
<proteinExistence type="predicted"/>
<protein>
    <submittedName>
        <fullName evidence="2">Uncharacterized protein</fullName>
    </submittedName>
</protein>
<dbReference type="PANTHER" id="PTHR36076:SF1">
    <property type="entry name" value="THIOREDOXIN SUPERFAMILY PROTEIN"/>
    <property type="match status" value="1"/>
</dbReference>
<accession>A0AAP0GED5</accession>
<dbReference type="EMBL" id="JBBWWQ010000002">
    <property type="protein sequence ID" value="KAK8954698.1"/>
    <property type="molecule type" value="Genomic_DNA"/>
</dbReference>
<dbReference type="AlphaFoldDB" id="A0AAP0GED5"/>
<feature type="region of interest" description="Disordered" evidence="1">
    <location>
        <begin position="240"/>
        <end position="286"/>
    </location>
</feature>
<evidence type="ECO:0000256" key="1">
    <source>
        <dbReference type="SAM" id="MobiDB-lite"/>
    </source>
</evidence>
<keyword evidence="3" id="KW-1185">Reference proteome</keyword>
<name>A0AAP0GED5_9ASPA</name>
<organism evidence="2 3">
    <name type="scientific">Platanthera zijinensis</name>
    <dbReference type="NCBI Taxonomy" id="2320716"/>
    <lineage>
        <taxon>Eukaryota</taxon>
        <taxon>Viridiplantae</taxon>
        <taxon>Streptophyta</taxon>
        <taxon>Embryophyta</taxon>
        <taxon>Tracheophyta</taxon>
        <taxon>Spermatophyta</taxon>
        <taxon>Magnoliopsida</taxon>
        <taxon>Liliopsida</taxon>
        <taxon>Asparagales</taxon>
        <taxon>Orchidaceae</taxon>
        <taxon>Orchidoideae</taxon>
        <taxon>Orchideae</taxon>
        <taxon>Orchidinae</taxon>
        <taxon>Platanthera</taxon>
    </lineage>
</organism>
<gene>
    <name evidence="2" type="ORF">KSP39_PZI001624</name>
</gene>
<comment type="caution">
    <text evidence="2">The sequence shown here is derived from an EMBL/GenBank/DDBJ whole genome shotgun (WGS) entry which is preliminary data.</text>
</comment>
<evidence type="ECO:0000313" key="3">
    <source>
        <dbReference type="Proteomes" id="UP001418222"/>
    </source>
</evidence>
<dbReference type="PANTHER" id="PTHR36076">
    <property type="entry name" value="THIOREDOXIN SUPERFAMILY PROTEIN"/>
    <property type="match status" value="1"/>
</dbReference>